<name>A0A6H9S6V9_9PSED</name>
<comment type="caution">
    <text evidence="2">The sequence shown here is derived from an EMBL/GenBank/DDBJ whole genome shotgun (WGS) entry which is preliminary data.</text>
</comment>
<organism evidence="2 3">
    <name type="scientific">Pseudomonas palleroniana</name>
    <dbReference type="NCBI Taxonomy" id="191390"/>
    <lineage>
        <taxon>Bacteria</taxon>
        <taxon>Pseudomonadati</taxon>
        <taxon>Pseudomonadota</taxon>
        <taxon>Gammaproteobacteria</taxon>
        <taxon>Pseudomonadales</taxon>
        <taxon>Pseudomonadaceae</taxon>
        <taxon>Pseudomonas</taxon>
    </lineage>
</organism>
<feature type="compositionally biased region" description="Basic and acidic residues" evidence="1">
    <location>
        <begin position="9"/>
        <end position="27"/>
    </location>
</feature>
<dbReference type="Proteomes" id="UP000423257">
    <property type="component" value="Unassembled WGS sequence"/>
</dbReference>
<evidence type="ECO:0000313" key="3">
    <source>
        <dbReference type="Proteomes" id="UP000423257"/>
    </source>
</evidence>
<feature type="non-terminal residue" evidence="2">
    <location>
        <position position="144"/>
    </location>
</feature>
<proteinExistence type="predicted"/>
<dbReference type="EMBL" id="VZPQ01000826">
    <property type="protein sequence ID" value="KAB0531366.1"/>
    <property type="molecule type" value="Genomic_DNA"/>
</dbReference>
<reference evidence="2 3" key="1">
    <citation type="submission" date="2019-09" db="EMBL/GenBank/DDBJ databases">
        <title>Draft genome sequences of 48 bacterial type strains from the CCUG.</title>
        <authorList>
            <person name="Tunovic T."/>
            <person name="Pineiro-Iglesias B."/>
            <person name="Unosson C."/>
            <person name="Inganas E."/>
            <person name="Ohlen M."/>
            <person name="Cardew S."/>
            <person name="Jensie-Markopoulos S."/>
            <person name="Salva-Serra F."/>
            <person name="Jaen-Luchoro D."/>
            <person name="Karlsson R."/>
            <person name="Svensson-Stadler L."/>
            <person name="Chun J."/>
            <person name="Moore E."/>
        </authorList>
    </citation>
    <scope>NUCLEOTIDE SEQUENCE [LARGE SCALE GENOMIC DNA]</scope>
    <source>
        <strain evidence="2 3">CCUG 51524</strain>
    </source>
</reference>
<sequence length="144" mass="16666">PSANVGDFHAADRRLPEHPQDQAADGHHAPERGFLRRYAGEGLGRGAVTNLERQAVPLWDRACSRWTVPKPILIWLTQRYREQARSHRVLRFFKSIFVDVWRYFLMGASFSGFISRYLSFIKLPLPIAQEMTHDNVAQHSPRGW</sequence>
<feature type="region of interest" description="Disordered" evidence="1">
    <location>
        <begin position="1"/>
        <end position="27"/>
    </location>
</feature>
<evidence type="ECO:0000313" key="2">
    <source>
        <dbReference type="EMBL" id="KAB0531366.1"/>
    </source>
</evidence>
<evidence type="ECO:0000256" key="1">
    <source>
        <dbReference type="SAM" id="MobiDB-lite"/>
    </source>
</evidence>
<accession>A0A6H9S6V9</accession>
<protein>
    <submittedName>
        <fullName evidence="2">Uncharacterized protein</fullName>
    </submittedName>
</protein>
<feature type="non-terminal residue" evidence="2">
    <location>
        <position position="1"/>
    </location>
</feature>
<gene>
    <name evidence="2" type="ORF">F7R03_32460</name>
</gene>
<dbReference type="AlphaFoldDB" id="A0A6H9S6V9"/>